<keyword evidence="5 7" id="KW-0371">Homeobox</keyword>
<evidence type="ECO:0000313" key="11">
    <source>
        <dbReference type="EMBL" id="EFX86805.1"/>
    </source>
</evidence>
<dbReference type="PROSITE" id="PS00027">
    <property type="entry name" value="HOMEOBOX_1"/>
    <property type="match status" value="1"/>
</dbReference>
<evidence type="ECO:0000256" key="1">
    <source>
        <dbReference type="ARBA" id="ARBA00004123"/>
    </source>
</evidence>
<reference evidence="11 12" key="1">
    <citation type="journal article" date="2011" name="Science">
        <title>The ecoresponsive genome of Daphnia pulex.</title>
        <authorList>
            <person name="Colbourne J.K."/>
            <person name="Pfrender M.E."/>
            <person name="Gilbert D."/>
            <person name="Thomas W.K."/>
            <person name="Tucker A."/>
            <person name="Oakley T.H."/>
            <person name="Tokishita S."/>
            <person name="Aerts A."/>
            <person name="Arnold G.J."/>
            <person name="Basu M.K."/>
            <person name="Bauer D.J."/>
            <person name="Caceres C.E."/>
            <person name="Carmel L."/>
            <person name="Casola C."/>
            <person name="Choi J.H."/>
            <person name="Detter J.C."/>
            <person name="Dong Q."/>
            <person name="Dusheyko S."/>
            <person name="Eads B.D."/>
            <person name="Frohlich T."/>
            <person name="Geiler-Samerotte K.A."/>
            <person name="Gerlach D."/>
            <person name="Hatcher P."/>
            <person name="Jogdeo S."/>
            <person name="Krijgsveld J."/>
            <person name="Kriventseva E.V."/>
            <person name="Kultz D."/>
            <person name="Laforsch C."/>
            <person name="Lindquist E."/>
            <person name="Lopez J."/>
            <person name="Manak J.R."/>
            <person name="Muller J."/>
            <person name="Pangilinan J."/>
            <person name="Patwardhan R.P."/>
            <person name="Pitluck S."/>
            <person name="Pritham E.J."/>
            <person name="Rechtsteiner A."/>
            <person name="Rho M."/>
            <person name="Rogozin I.B."/>
            <person name="Sakarya O."/>
            <person name="Salamov A."/>
            <person name="Schaack S."/>
            <person name="Shapiro H."/>
            <person name="Shiga Y."/>
            <person name="Skalitzky C."/>
            <person name="Smith Z."/>
            <person name="Souvorov A."/>
            <person name="Sung W."/>
            <person name="Tang Z."/>
            <person name="Tsuchiya D."/>
            <person name="Tu H."/>
            <person name="Vos H."/>
            <person name="Wang M."/>
            <person name="Wolf Y.I."/>
            <person name="Yamagata H."/>
            <person name="Yamada T."/>
            <person name="Ye Y."/>
            <person name="Shaw J.R."/>
            <person name="Andrews J."/>
            <person name="Crease T.J."/>
            <person name="Tang H."/>
            <person name="Lucas S.M."/>
            <person name="Robertson H.M."/>
            <person name="Bork P."/>
            <person name="Koonin E.V."/>
            <person name="Zdobnov E.M."/>
            <person name="Grigoriev I.V."/>
            <person name="Lynch M."/>
            <person name="Boore J.L."/>
        </authorList>
    </citation>
    <scope>NUCLEOTIDE SEQUENCE [LARGE SCALE GENOMIC DNA]</scope>
</reference>
<dbReference type="EMBL" id="GL732529">
    <property type="protein sequence ID" value="EFX86805.1"/>
    <property type="molecule type" value="Genomic_DNA"/>
</dbReference>
<organism evidence="11 12">
    <name type="scientific">Daphnia pulex</name>
    <name type="common">Water flea</name>
    <dbReference type="NCBI Taxonomy" id="6669"/>
    <lineage>
        <taxon>Eukaryota</taxon>
        <taxon>Metazoa</taxon>
        <taxon>Ecdysozoa</taxon>
        <taxon>Arthropoda</taxon>
        <taxon>Crustacea</taxon>
        <taxon>Branchiopoda</taxon>
        <taxon>Diplostraca</taxon>
        <taxon>Cladocera</taxon>
        <taxon>Anomopoda</taxon>
        <taxon>Daphniidae</taxon>
        <taxon>Daphnia</taxon>
    </lineage>
</organism>
<accession>E9G1J0</accession>
<dbReference type="Pfam" id="PF00046">
    <property type="entry name" value="Homeodomain"/>
    <property type="match status" value="1"/>
</dbReference>
<feature type="compositionally biased region" description="Low complexity" evidence="9">
    <location>
        <begin position="231"/>
        <end position="250"/>
    </location>
</feature>
<feature type="region of interest" description="Disordered" evidence="9">
    <location>
        <begin position="79"/>
        <end position="100"/>
    </location>
</feature>
<feature type="region of interest" description="Disordered" evidence="9">
    <location>
        <begin position="129"/>
        <end position="250"/>
    </location>
</feature>
<keyword evidence="4 7" id="KW-0238">DNA-binding</keyword>
<dbReference type="AlphaFoldDB" id="E9G1J0"/>
<feature type="compositionally biased region" description="Low complexity" evidence="9">
    <location>
        <begin position="129"/>
        <end position="156"/>
    </location>
</feature>
<dbReference type="InterPro" id="IPR017970">
    <property type="entry name" value="Homeobox_CS"/>
</dbReference>
<dbReference type="Gene3D" id="1.10.10.60">
    <property type="entry name" value="Homeodomain-like"/>
    <property type="match status" value="1"/>
</dbReference>
<dbReference type="GO" id="GO:0000978">
    <property type="term" value="F:RNA polymerase II cis-regulatory region sequence-specific DNA binding"/>
    <property type="evidence" value="ECO:0000318"/>
    <property type="project" value="GO_Central"/>
</dbReference>
<feature type="DNA-binding region" description="Homeobox" evidence="7">
    <location>
        <begin position="283"/>
        <end position="342"/>
    </location>
</feature>
<dbReference type="GO" id="GO:0000981">
    <property type="term" value="F:DNA-binding transcription factor activity, RNA polymerase II-specific"/>
    <property type="evidence" value="ECO:0000318"/>
    <property type="project" value="GO_Central"/>
</dbReference>
<dbReference type="SMART" id="SM00389">
    <property type="entry name" value="HOX"/>
    <property type="match status" value="1"/>
</dbReference>
<dbReference type="PANTHER" id="PTHR45659">
    <property type="entry name" value="HOMEOBOX PROTEIN HOX"/>
    <property type="match status" value="1"/>
</dbReference>
<feature type="compositionally biased region" description="Low complexity" evidence="9">
    <location>
        <begin position="182"/>
        <end position="197"/>
    </location>
</feature>
<dbReference type="CDD" id="cd00086">
    <property type="entry name" value="homeodomain"/>
    <property type="match status" value="1"/>
</dbReference>
<dbReference type="GO" id="GO:0009952">
    <property type="term" value="P:anterior/posterior pattern specification"/>
    <property type="evidence" value="ECO:0000318"/>
    <property type="project" value="GO_Central"/>
</dbReference>
<dbReference type="SUPFAM" id="SSF46689">
    <property type="entry name" value="Homeodomain-like"/>
    <property type="match status" value="1"/>
</dbReference>
<feature type="domain" description="Homeobox" evidence="10">
    <location>
        <begin position="281"/>
        <end position="341"/>
    </location>
</feature>
<dbReference type="InterPro" id="IPR020479">
    <property type="entry name" value="HD_metazoa"/>
</dbReference>
<evidence type="ECO:0000256" key="7">
    <source>
        <dbReference type="PROSITE-ProRule" id="PRU00108"/>
    </source>
</evidence>
<dbReference type="FunFam" id="1.10.10.60:FF:000193">
    <property type="entry name" value="Ultrabithorax, isoform C"/>
    <property type="match status" value="1"/>
</dbReference>
<evidence type="ECO:0000259" key="10">
    <source>
        <dbReference type="PROSITE" id="PS50071"/>
    </source>
</evidence>
<evidence type="ECO:0000256" key="3">
    <source>
        <dbReference type="ARBA" id="ARBA00022473"/>
    </source>
</evidence>
<dbReference type="PANTHER" id="PTHR45659:SF4">
    <property type="entry name" value="HOMEOBOX PROTEIN ABDOMINAL-A"/>
    <property type="match status" value="1"/>
</dbReference>
<evidence type="ECO:0000256" key="4">
    <source>
        <dbReference type="ARBA" id="ARBA00023125"/>
    </source>
</evidence>
<dbReference type="Proteomes" id="UP000000305">
    <property type="component" value="Unassembled WGS sequence"/>
</dbReference>
<dbReference type="InParanoid" id="E9G1J0"/>
<dbReference type="PROSITE" id="PS50071">
    <property type="entry name" value="HOMEOBOX_2"/>
    <property type="match status" value="1"/>
</dbReference>
<comment type="similarity">
    <text evidence="2">Belongs to the Antp homeobox family.</text>
</comment>
<feature type="compositionally biased region" description="Polar residues" evidence="9">
    <location>
        <begin position="170"/>
        <end position="181"/>
    </location>
</feature>
<feature type="region of interest" description="Disordered" evidence="9">
    <location>
        <begin position="364"/>
        <end position="428"/>
    </location>
</feature>
<evidence type="ECO:0000256" key="2">
    <source>
        <dbReference type="ARBA" id="ARBA00009107"/>
    </source>
</evidence>
<dbReference type="KEGG" id="dpx:DAPPUDRAFT_347212"/>
<evidence type="ECO:0000313" key="12">
    <source>
        <dbReference type="Proteomes" id="UP000000305"/>
    </source>
</evidence>
<dbReference type="PRINTS" id="PR00024">
    <property type="entry name" value="HOMEOBOX"/>
</dbReference>
<comment type="subcellular location">
    <subcellularLocation>
        <location evidence="1 7 8">Nucleus</location>
    </subcellularLocation>
</comment>
<dbReference type="STRING" id="6669.E9G1J0"/>
<name>E9G1J0_DAPPU</name>
<feature type="compositionally biased region" description="Polar residues" evidence="9">
    <location>
        <begin position="198"/>
        <end position="223"/>
    </location>
</feature>
<gene>
    <name evidence="11" type="primary">FTZ</name>
    <name evidence="11" type="ORF">DAPPUDRAFT_347212</name>
</gene>
<dbReference type="GO" id="GO:0005634">
    <property type="term" value="C:nucleus"/>
    <property type="evidence" value="ECO:0000318"/>
    <property type="project" value="GO_Central"/>
</dbReference>
<sequence>MSSSYFGNVAAAAAAAGGWGATTATAMPHHHHHHHLTNQDHQQFYKYGYSESSQYYGHHGQYQHHHHHHQPVVVAPSSANPIATATPSPPSFRYTGTSHGSYQPAAPVSFQCSTTLAPVAKHQSLEASSCTSPASSSSSSLSASASPSLSSASPASLHDHTTAGTGPYGFTQNQLGSFNPHQRQAQTLHQQNAQQMASTNGPSALNPLLESSTPSCINNNVNPYTDLRGFQNNNNSSSIQQQPQNHHPMMQTHGGSYCIKNPNASSYFPGSWMQAYADVVPNPKRTRQTYTRYQTLELEKEFHFNRYLTRRRRVEIAHALCLTERQIKIWFQNRRMKAKKETTTQQHKPEPNFAVSANSSELLNGYSSGSADSSPMDIKHLQQQQQQQQPHHQHQQMILSAAAAIDEEEHTVSTSTHHETINTCSGGV</sequence>
<dbReference type="InterPro" id="IPR001356">
    <property type="entry name" value="HD"/>
</dbReference>
<proteinExistence type="inferred from homology"/>
<dbReference type="eggNOG" id="KOG0489">
    <property type="taxonomic scope" value="Eukaryota"/>
</dbReference>
<dbReference type="GO" id="GO:0000122">
    <property type="term" value="P:negative regulation of transcription by RNA polymerase II"/>
    <property type="evidence" value="ECO:0000318"/>
    <property type="project" value="GO_Central"/>
</dbReference>
<evidence type="ECO:0000256" key="8">
    <source>
        <dbReference type="RuleBase" id="RU000682"/>
    </source>
</evidence>
<feature type="compositionally biased region" description="Polar residues" evidence="9">
    <location>
        <begin position="364"/>
        <end position="373"/>
    </location>
</feature>
<dbReference type="HOGENOM" id="CLU_641354_0_0_1"/>
<dbReference type="InterPro" id="IPR050296">
    <property type="entry name" value="Antp_homeobox"/>
</dbReference>
<keyword evidence="3" id="KW-0217">Developmental protein</keyword>
<keyword evidence="6 7" id="KW-0539">Nucleus</keyword>
<evidence type="ECO:0000256" key="5">
    <source>
        <dbReference type="ARBA" id="ARBA00023155"/>
    </source>
</evidence>
<dbReference type="OrthoDB" id="6159439at2759"/>
<dbReference type="InterPro" id="IPR009057">
    <property type="entry name" value="Homeodomain-like_sf"/>
</dbReference>
<evidence type="ECO:0000256" key="6">
    <source>
        <dbReference type="ARBA" id="ARBA00023242"/>
    </source>
</evidence>
<protein>
    <submittedName>
        <fullName evidence="11">Putative homeotic Fushi-tarazu protein</fullName>
    </submittedName>
</protein>
<keyword evidence="12" id="KW-1185">Reference proteome</keyword>
<evidence type="ECO:0000256" key="9">
    <source>
        <dbReference type="SAM" id="MobiDB-lite"/>
    </source>
</evidence>